<feature type="domain" description="Acyl-CoA oxidase/dehydrogenase middle" evidence="7">
    <location>
        <begin position="116"/>
        <end position="214"/>
    </location>
</feature>
<evidence type="ECO:0000259" key="6">
    <source>
        <dbReference type="Pfam" id="PF00441"/>
    </source>
</evidence>
<evidence type="ECO:0000256" key="5">
    <source>
        <dbReference type="RuleBase" id="RU362125"/>
    </source>
</evidence>
<dbReference type="Gene3D" id="1.20.140.10">
    <property type="entry name" value="Butyryl-CoA Dehydrogenase, subunit A, domain 3"/>
    <property type="match status" value="1"/>
</dbReference>
<keyword evidence="3 5" id="KW-0285">Flavoprotein</keyword>
<dbReference type="SUPFAM" id="SSF47203">
    <property type="entry name" value="Acyl-CoA dehydrogenase C-terminal domain-like"/>
    <property type="match status" value="1"/>
</dbReference>
<evidence type="ECO:0000256" key="2">
    <source>
        <dbReference type="ARBA" id="ARBA00009347"/>
    </source>
</evidence>
<dbReference type="EMBL" id="JAGSXH010000067">
    <property type="protein sequence ID" value="MBS2965023.1"/>
    <property type="molecule type" value="Genomic_DNA"/>
</dbReference>
<dbReference type="InterPro" id="IPR046373">
    <property type="entry name" value="Acyl-CoA_Oxase/DH_mid-dom_sf"/>
</dbReference>
<dbReference type="InterPro" id="IPR036250">
    <property type="entry name" value="AcylCo_DH-like_C"/>
</dbReference>
<comment type="caution">
    <text evidence="9">The sequence shown here is derived from an EMBL/GenBank/DDBJ whole genome shotgun (WGS) entry which is preliminary data.</text>
</comment>
<keyword evidence="5" id="KW-0560">Oxidoreductase</keyword>
<dbReference type="InterPro" id="IPR006089">
    <property type="entry name" value="Acyl-CoA_DH_CS"/>
</dbReference>
<dbReference type="InterPro" id="IPR009075">
    <property type="entry name" value="AcylCo_DH/oxidase_C"/>
</dbReference>
<proteinExistence type="inferred from homology"/>
<dbReference type="RefSeq" id="WP_211469383.1">
    <property type="nucleotide sequence ID" value="NZ_JAGSXH010000067.1"/>
</dbReference>
<dbReference type="AlphaFoldDB" id="A0A8J7WMB6"/>
<evidence type="ECO:0000259" key="8">
    <source>
        <dbReference type="Pfam" id="PF02771"/>
    </source>
</evidence>
<dbReference type="InterPro" id="IPR037069">
    <property type="entry name" value="AcylCoA_DH/ox_N_sf"/>
</dbReference>
<evidence type="ECO:0000256" key="1">
    <source>
        <dbReference type="ARBA" id="ARBA00001974"/>
    </source>
</evidence>
<feature type="domain" description="Acyl-CoA dehydrogenase/oxidase N-terminal" evidence="8">
    <location>
        <begin position="10"/>
        <end position="98"/>
    </location>
</feature>
<evidence type="ECO:0000256" key="4">
    <source>
        <dbReference type="ARBA" id="ARBA00022827"/>
    </source>
</evidence>
<organism evidence="9 10">
    <name type="scientific">Actinocrinis puniceicyclus</name>
    <dbReference type="NCBI Taxonomy" id="977794"/>
    <lineage>
        <taxon>Bacteria</taxon>
        <taxon>Bacillati</taxon>
        <taxon>Actinomycetota</taxon>
        <taxon>Actinomycetes</taxon>
        <taxon>Catenulisporales</taxon>
        <taxon>Actinospicaceae</taxon>
        <taxon>Actinocrinis</taxon>
    </lineage>
</organism>
<comment type="cofactor">
    <cofactor evidence="1 5">
        <name>FAD</name>
        <dbReference type="ChEBI" id="CHEBI:57692"/>
    </cofactor>
</comment>
<reference evidence="9" key="1">
    <citation type="submission" date="2021-04" db="EMBL/GenBank/DDBJ databases">
        <title>Genome based classification of Actinospica acidithermotolerans sp. nov., an actinobacterium isolated from an Indonesian hot spring.</title>
        <authorList>
            <person name="Kusuma A.B."/>
            <person name="Putra K.E."/>
            <person name="Nafisah S."/>
            <person name="Loh J."/>
            <person name="Nouioui I."/>
            <person name="Goodfellow M."/>
        </authorList>
    </citation>
    <scope>NUCLEOTIDE SEQUENCE</scope>
    <source>
        <strain evidence="9">DSM 45618</strain>
    </source>
</reference>
<dbReference type="Pfam" id="PF02771">
    <property type="entry name" value="Acyl-CoA_dh_N"/>
    <property type="match status" value="1"/>
</dbReference>
<dbReference type="InterPro" id="IPR013786">
    <property type="entry name" value="AcylCoA_DH/ox_N"/>
</dbReference>
<dbReference type="CDD" id="cd00567">
    <property type="entry name" value="ACAD"/>
    <property type="match status" value="1"/>
</dbReference>
<evidence type="ECO:0000313" key="9">
    <source>
        <dbReference type="EMBL" id="MBS2965023.1"/>
    </source>
</evidence>
<name>A0A8J7WMB6_9ACTN</name>
<dbReference type="InterPro" id="IPR009100">
    <property type="entry name" value="AcylCoA_DH/oxidase_NM_dom_sf"/>
</dbReference>
<dbReference type="Gene3D" id="1.10.540.10">
    <property type="entry name" value="Acyl-CoA dehydrogenase/oxidase, N-terminal domain"/>
    <property type="match status" value="1"/>
</dbReference>
<keyword evidence="10" id="KW-1185">Reference proteome</keyword>
<evidence type="ECO:0000259" key="7">
    <source>
        <dbReference type="Pfam" id="PF02770"/>
    </source>
</evidence>
<dbReference type="SUPFAM" id="SSF56645">
    <property type="entry name" value="Acyl-CoA dehydrogenase NM domain-like"/>
    <property type="match status" value="1"/>
</dbReference>
<keyword evidence="4 5" id="KW-0274">FAD</keyword>
<dbReference type="InterPro" id="IPR006091">
    <property type="entry name" value="Acyl-CoA_Oxase/DH_mid-dom"/>
</dbReference>
<dbReference type="GO" id="GO:0003995">
    <property type="term" value="F:acyl-CoA dehydrogenase activity"/>
    <property type="evidence" value="ECO:0007669"/>
    <property type="project" value="InterPro"/>
</dbReference>
<accession>A0A8J7WMB6</accession>
<dbReference type="PROSITE" id="PS00072">
    <property type="entry name" value="ACYL_COA_DH_1"/>
    <property type="match status" value="1"/>
</dbReference>
<protein>
    <submittedName>
        <fullName evidence="9">Acyl-CoA dehydrogenase</fullName>
    </submittedName>
</protein>
<dbReference type="GO" id="GO:0050660">
    <property type="term" value="F:flavin adenine dinucleotide binding"/>
    <property type="evidence" value="ECO:0007669"/>
    <property type="project" value="InterPro"/>
</dbReference>
<sequence length="407" mass="42479">MSAQIPSVDSFRERVLKTFDAFLPSTGDWERDGHLPRELFAAFGAAGIFRERWAAGAGGGLALGRALVEEIAPLSGGAALALSIHCEVFIQALTRFGGARHAALLGAAVDGTAVGCVALTEPGGGSDVYSMTTRAVPVDPGPDGAGRAWRLVGEKRFTTNSGRASHVLTLARTGAQDGAFTLFVVPLDRSGASVTGFYETLGMHAADTGGVVFDVAVTEADVVGRVDAGLMYVLKLLDYERVAAAAGVTAAARAALALATAHLRERTQFGRRLFDHQALAHRLADRWAETEAAAALLDAACRDARGEQLPHHLVAAAKLFAVRAGVAAIDEAIQFLGARGYTEHYPLARMYRDARLARIGGGTDEMLRQIIAMHLDVPDPAASASLARFAAESAARAGAASAGQPVT</sequence>
<dbReference type="Pfam" id="PF02770">
    <property type="entry name" value="Acyl-CoA_dh_M"/>
    <property type="match status" value="1"/>
</dbReference>
<dbReference type="Pfam" id="PF00441">
    <property type="entry name" value="Acyl-CoA_dh_1"/>
    <property type="match status" value="1"/>
</dbReference>
<dbReference type="PANTHER" id="PTHR43884">
    <property type="entry name" value="ACYL-COA DEHYDROGENASE"/>
    <property type="match status" value="1"/>
</dbReference>
<dbReference type="Gene3D" id="2.40.110.10">
    <property type="entry name" value="Butyryl-CoA Dehydrogenase, subunit A, domain 2"/>
    <property type="match status" value="1"/>
</dbReference>
<evidence type="ECO:0000256" key="3">
    <source>
        <dbReference type="ARBA" id="ARBA00022630"/>
    </source>
</evidence>
<gene>
    <name evidence="9" type="ORF">KGA66_18345</name>
</gene>
<dbReference type="PANTHER" id="PTHR43884:SF12">
    <property type="entry name" value="ISOVALERYL-COA DEHYDROGENASE, MITOCHONDRIAL-RELATED"/>
    <property type="match status" value="1"/>
</dbReference>
<evidence type="ECO:0000313" key="10">
    <source>
        <dbReference type="Proteomes" id="UP000677913"/>
    </source>
</evidence>
<dbReference type="Proteomes" id="UP000677913">
    <property type="component" value="Unassembled WGS sequence"/>
</dbReference>
<comment type="similarity">
    <text evidence="2 5">Belongs to the acyl-CoA dehydrogenase family.</text>
</comment>
<feature type="domain" description="Acyl-CoA dehydrogenase/oxidase C-terminal" evidence="6">
    <location>
        <begin position="228"/>
        <end position="375"/>
    </location>
</feature>